<accession>A0AC35G4E1</accession>
<evidence type="ECO:0000313" key="2">
    <source>
        <dbReference type="WBParaSite" id="PS1159_v2.g23773.t1"/>
    </source>
</evidence>
<sequence length="73" mass="8456">MLLVNADFGQIVRVVAMEKEYHIDCYRCEGCGTQLTNEPDKQCFPLNDHLLCRRCNSEWSRFSGIQQPPMTDC</sequence>
<proteinExistence type="predicted"/>
<organism evidence="1 2">
    <name type="scientific">Panagrolaimus sp. PS1159</name>
    <dbReference type="NCBI Taxonomy" id="55785"/>
    <lineage>
        <taxon>Eukaryota</taxon>
        <taxon>Metazoa</taxon>
        <taxon>Ecdysozoa</taxon>
        <taxon>Nematoda</taxon>
        <taxon>Chromadorea</taxon>
        <taxon>Rhabditida</taxon>
        <taxon>Tylenchina</taxon>
        <taxon>Panagrolaimomorpha</taxon>
        <taxon>Panagrolaimoidea</taxon>
        <taxon>Panagrolaimidae</taxon>
        <taxon>Panagrolaimus</taxon>
    </lineage>
</organism>
<dbReference type="WBParaSite" id="PS1159_v2.g23773.t1">
    <property type="protein sequence ID" value="PS1159_v2.g23773.t1"/>
    <property type="gene ID" value="PS1159_v2.g23773"/>
</dbReference>
<evidence type="ECO:0000313" key="1">
    <source>
        <dbReference type="Proteomes" id="UP000887580"/>
    </source>
</evidence>
<name>A0AC35G4E1_9BILA</name>
<dbReference type="Proteomes" id="UP000887580">
    <property type="component" value="Unplaced"/>
</dbReference>
<reference evidence="2" key="1">
    <citation type="submission" date="2022-11" db="UniProtKB">
        <authorList>
            <consortium name="WormBaseParasite"/>
        </authorList>
    </citation>
    <scope>IDENTIFICATION</scope>
</reference>
<protein>
    <submittedName>
        <fullName evidence="2">LIM zinc-binding domain-containing protein</fullName>
    </submittedName>
</protein>